<accession>A0AAE0EXU2</accession>
<evidence type="ECO:0000313" key="1">
    <source>
        <dbReference type="EMBL" id="KAK3244179.1"/>
    </source>
</evidence>
<dbReference type="EMBL" id="LGRX02032170">
    <property type="protein sequence ID" value="KAK3244179.1"/>
    <property type="molecule type" value="Genomic_DNA"/>
</dbReference>
<feature type="non-terminal residue" evidence="1">
    <location>
        <position position="136"/>
    </location>
</feature>
<reference evidence="1 2" key="1">
    <citation type="journal article" date="2015" name="Genome Biol. Evol.">
        <title>Comparative Genomics of a Bacterivorous Green Alga Reveals Evolutionary Causalities and Consequences of Phago-Mixotrophic Mode of Nutrition.</title>
        <authorList>
            <person name="Burns J.A."/>
            <person name="Paasch A."/>
            <person name="Narechania A."/>
            <person name="Kim E."/>
        </authorList>
    </citation>
    <scope>NUCLEOTIDE SEQUENCE [LARGE SCALE GENOMIC DNA]</scope>
    <source>
        <strain evidence="1 2">PLY_AMNH</strain>
    </source>
</reference>
<comment type="caution">
    <text evidence="1">The sequence shown here is derived from an EMBL/GenBank/DDBJ whole genome shotgun (WGS) entry which is preliminary data.</text>
</comment>
<proteinExistence type="predicted"/>
<dbReference type="AlphaFoldDB" id="A0AAE0EXU2"/>
<keyword evidence="2" id="KW-1185">Reference proteome</keyword>
<evidence type="ECO:0000313" key="2">
    <source>
        <dbReference type="Proteomes" id="UP001190700"/>
    </source>
</evidence>
<organism evidence="1 2">
    <name type="scientific">Cymbomonas tetramitiformis</name>
    <dbReference type="NCBI Taxonomy" id="36881"/>
    <lineage>
        <taxon>Eukaryota</taxon>
        <taxon>Viridiplantae</taxon>
        <taxon>Chlorophyta</taxon>
        <taxon>Pyramimonadophyceae</taxon>
        <taxon>Pyramimonadales</taxon>
        <taxon>Pyramimonadaceae</taxon>
        <taxon>Cymbomonas</taxon>
    </lineage>
</organism>
<dbReference type="Proteomes" id="UP001190700">
    <property type="component" value="Unassembled WGS sequence"/>
</dbReference>
<gene>
    <name evidence="1" type="ORF">CYMTET_46199</name>
</gene>
<sequence>MSWGRVSNTSLPVLALHHIIRIERTRRIIRYRVITTGRHMPSSKVAAQRRKGLQRDLNLTPVSAVCAMELQLRPFDALEPRGRVRTKIRNSRFFLGKARDFPRMRQPSGAVLVLCKSSTGRGFGGGKRSPRYPKGP</sequence>
<protein>
    <submittedName>
        <fullName evidence="1">Uncharacterized protein</fullName>
    </submittedName>
</protein>
<name>A0AAE0EXU2_9CHLO</name>